<dbReference type="InterPro" id="IPR026444">
    <property type="entry name" value="Secre_tail"/>
</dbReference>
<keyword evidence="4" id="KW-1185">Reference proteome</keyword>
<evidence type="ECO:0000313" key="3">
    <source>
        <dbReference type="EMBL" id="MFC4872240.1"/>
    </source>
</evidence>
<evidence type="ECO:0000259" key="2">
    <source>
        <dbReference type="Pfam" id="PF18962"/>
    </source>
</evidence>
<feature type="domain" description="Secretion system C-terminal sorting" evidence="2">
    <location>
        <begin position="935"/>
        <end position="1002"/>
    </location>
</feature>
<protein>
    <submittedName>
        <fullName evidence="3">CotH kinase family protein</fullName>
    </submittedName>
</protein>
<dbReference type="Pfam" id="PF18962">
    <property type="entry name" value="Por_Secre_tail"/>
    <property type="match status" value="1"/>
</dbReference>
<comment type="caution">
    <text evidence="3">The sequence shown here is derived from an EMBL/GenBank/DDBJ whole genome shotgun (WGS) entry which is preliminary data.</text>
</comment>
<sequence>MGKVLLFGILLMVSFLKTIGETYASPGMLPGFLTSPRLLVQVPAPLFSPDPGWYSSDLDVLIQTEDPSATILYTLDGSEPSLENIEESVSYLVNYFHHQEWTESQNIPRNNITYIYSDPVHVNNRTSENNDLSEIITSYDTSFGIYWRKPTEKTFKGQVIKAKVIKEGEESETVTATYFVHPEQSARYSLPVLSISTDAENLFGYEKGIYVQGKTYFDAGGTPSNYVDYANFGKRGIEWERPVHAEFFSTEGELEFSQNLGMRIHGGGSRSRPMKGFRLYARNDYDEQNSMVYPFFQGGTDIYGAPMDDHKHLLVRMGGDLMDVFSDAATHRIMQPAKVEVQRSLPVVHFFNGEYWGVANIRDRTNDHFLSKKYLIERDNLVILAAPWGQGNSSQVETDNPEDILLYRALYNHVTGRDMSEAENYKTFEDRVDVLSYIDYNVLFIYLSNSDWYGEKHFNYWRVKNPNDRPYQDGKWRFMVWDFDAAPHGGPEFDMLINFIHPEGGGNQFASGDPEKTAMLRSLLQNEEFKHLFLNRFADHINTIFRPERMEPILRDTYEKVRSELEEHERRWHYQWATEQKLNNYIHFAHHRPSHQFQQLCSYFNIPGTLKVTANVNDPGAGSIRINTVALNSETAGVGEAPYPWNGIYFKDVPIKLAANPHSGYEFDHWLINGVPTEEKEPEVTFSEDFTVEVFFREKEEKDHQLIHFWLFDTKVPNDTPLSQVHPHYNRLPLVPLGELIFHPAVSDYPPEEGTEGIMDRVNDPTAVNYREEANSGIPFADAEMRGIRVRNPLQVVENGEIRKGMLELKIPSSFHTDIKLTLAVSRTNNGPSVMRWEYFNSNNGDWTTEGLAENTIQLAENYQLLTIDLSEITEANDNSDLAIRFSFDGSTVTGNSGNARFNNIAVEGVPMRDEIITGLPDHLNKEKKSLINRIYPNPTPSGLKIDFSEGWENINGFEIINSQGVIVNKFGKVPDQSISVALDGLPAGAYSIKITTSQHMEVLRFIKH</sequence>
<dbReference type="GO" id="GO:0016301">
    <property type="term" value="F:kinase activity"/>
    <property type="evidence" value="ECO:0007669"/>
    <property type="project" value="UniProtKB-KW"/>
</dbReference>
<dbReference type="InterPro" id="IPR059177">
    <property type="entry name" value="GH29D-like_dom"/>
</dbReference>
<evidence type="ECO:0000313" key="4">
    <source>
        <dbReference type="Proteomes" id="UP001595818"/>
    </source>
</evidence>
<dbReference type="InterPro" id="IPR014867">
    <property type="entry name" value="Spore_coat_CotH_CotH2/3/7"/>
</dbReference>
<proteinExistence type="predicted"/>
<organism evidence="3 4">
    <name type="scientific">Negadavirga shengliensis</name>
    <dbReference type="NCBI Taxonomy" id="1389218"/>
    <lineage>
        <taxon>Bacteria</taxon>
        <taxon>Pseudomonadati</taxon>
        <taxon>Bacteroidota</taxon>
        <taxon>Cytophagia</taxon>
        <taxon>Cytophagales</taxon>
        <taxon>Cyclobacteriaceae</taxon>
        <taxon>Negadavirga</taxon>
    </lineage>
</organism>
<dbReference type="EMBL" id="JBHSJJ010000005">
    <property type="protein sequence ID" value="MFC4872240.1"/>
    <property type="molecule type" value="Genomic_DNA"/>
</dbReference>
<name>A0ABV9T1Y1_9BACT</name>
<keyword evidence="3" id="KW-0808">Transferase</keyword>
<dbReference type="NCBIfam" id="TIGR04183">
    <property type="entry name" value="Por_Secre_tail"/>
    <property type="match status" value="1"/>
</dbReference>
<dbReference type="Pfam" id="PF13290">
    <property type="entry name" value="CHB_HEX_C_1"/>
    <property type="match status" value="1"/>
</dbReference>
<accession>A0ABV9T1Y1</accession>
<feature type="domain" description="GH29D-like beta-sandwich" evidence="1">
    <location>
        <begin position="49"/>
        <end position="82"/>
    </location>
</feature>
<dbReference type="Pfam" id="PF08757">
    <property type="entry name" value="CotH"/>
    <property type="match status" value="1"/>
</dbReference>
<dbReference type="RefSeq" id="WP_377064460.1">
    <property type="nucleotide sequence ID" value="NZ_JBHSJJ010000005.1"/>
</dbReference>
<reference evidence="4" key="1">
    <citation type="journal article" date="2019" name="Int. J. Syst. Evol. Microbiol.">
        <title>The Global Catalogue of Microorganisms (GCM) 10K type strain sequencing project: providing services to taxonomists for standard genome sequencing and annotation.</title>
        <authorList>
            <consortium name="The Broad Institute Genomics Platform"/>
            <consortium name="The Broad Institute Genome Sequencing Center for Infectious Disease"/>
            <person name="Wu L."/>
            <person name="Ma J."/>
        </authorList>
    </citation>
    <scope>NUCLEOTIDE SEQUENCE [LARGE SCALE GENOMIC DNA]</scope>
    <source>
        <strain evidence="4">CGMCC 4.7466</strain>
    </source>
</reference>
<evidence type="ECO:0000259" key="1">
    <source>
        <dbReference type="Pfam" id="PF13290"/>
    </source>
</evidence>
<gene>
    <name evidence="3" type="ORF">ACFPFU_11105</name>
</gene>
<dbReference type="Proteomes" id="UP001595818">
    <property type="component" value="Unassembled WGS sequence"/>
</dbReference>
<keyword evidence="3" id="KW-0418">Kinase</keyword>